<accession>A0A7J6L264</accession>
<organism evidence="1 2">
    <name type="scientific">Perkinsus olseni</name>
    <name type="common">Perkinsus atlanticus</name>
    <dbReference type="NCBI Taxonomy" id="32597"/>
    <lineage>
        <taxon>Eukaryota</taxon>
        <taxon>Sar</taxon>
        <taxon>Alveolata</taxon>
        <taxon>Perkinsozoa</taxon>
        <taxon>Perkinsea</taxon>
        <taxon>Perkinsida</taxon>
        <taxon>Perkinsidae</taxon>
        <taxon>Perkinsus</taxon>
    </lineage>
</organism>
<dbReference type="AlphaFoldDB" id="A0A7J6L264"/>
<sequence length="164" mass="17907">MFGFNTSVGLSKYRPGGSAAILGMQAAPNGRVLSVVTLGGREAQFYAAGYQQQQAPMYRLRSAASMLGTTLREPNARHSGSELDSAEESLTTFTGLHAWSGDSSRVFLQLSTRHLVAVFRVKFGDDAAEFKRGADYDYDEADTDYDDEGGTKRHVRCYSGRVCD</sequence>
<dbReference type="EMBL" id="JABANN010000801">
    <property type="protein sequence ID" value="KAF4653528.1"/>
    <property type="molecule type" value="Genomic_DNA"/>
</dbReference>
<name>A0A7J6L264_PEROL</name>
<gene>
    <name evidence="1" type="ORF">FOL46_009169</name>
</gene>
<evidence type="ECO:0000313" key="1">
    <source>
        <dbReference type="EMBL" id="KAF4653528.1"/>
    </source>
</evidence>
<reference evidence="1 2" key="1">
    <citation type="submission" date="2020-04" db="EMBL/GenBank/DDBJ databases">
        <title>Perkinsus olseni comparative genomics.</title>
        <authorList>
            <person name="Bogema D.R."/>
        </authorList>
    </citation>
    <scope>NUCLEOTIDE SEQUENCE [LARGE SCALE GENOMIC DNA]</scope>
    <source>
        <strain evidence="1">ATCC PRA-31</strain>
    </source>
</reference>
<protein>
    <submittedName>
        <fullName evidence="1">Uncharacterized protein</fullName>
    </submittedName>
</protein>
<comment type="caution">
    <text evidence="1">The sequence shown here is derived from an EMBL/GenBank/DDBJ whole genome shotgun (WGS) entry which is preliminary data.</text>
</comment>
<evidence type="ECO:0000313" key="2">
    <source>
        <dbReference type="Proteomes" id="UP000572268"/>
    </source>
</evidence>
<dbReference type="Proteomes" id="UP000572268">
    <property type="component" value="Unassembled WGS sequence"/>
</dbReference>
<proteinExistence type="predicted"/>